<dbReference type="InterPro" id="IPR024478">
    <property type="entry name" value="HlyB_4HB_MCP"/>
</dbReference>
<evidence type="ECO:0000256" key="5">
    <source>
        <dbReference type="PROSITE-ProRule" id="PRU00284"/>
    </source>
</evidence>
<dbReference type="InterPro" id="IPR047347">
    <property type="entry name" value="YvaQ-like_sensor"/>
</dbReference>
<dbReference type="GO" id="GO:0004888">
    <property type="term" value="F:transmembrane signaling receptor activity"/>
    <property type="evidence" value="ECO:0007669"/>
    <property type="project" value="InterPro"/>
</dbReference>
<dbReference type="InterPro" id="IPR000727">
    <property type="entry name" value="T_SNARE_dom"/>
</dbReference>
<dbReference type="PANTHER" id="PTHR32089:SF112">
    <property type="entry name" value="LYSOZYME-LIKE PROTEIN-RELATED"/>
    <property type="match status" value="1"/>
</dbReference>
<evidence type="ECO:0000256" key="1">
    <source>
        <dbReference type="ARBA" id="ARBA00004429"/>
    </source>
</evidence>
<dbReference type="Pfam" id="PF12729">
    <property type="entry name" value="4HB_MCP_1"/>
    <property type="match status" value="1"/>
</dbReference>
<gene>
    <name evidence="9" type="ORF">G4223_08600</name>
</gene>
<dbReference type="SMART" id="SM00304">
    <property type="entry name" value="HAMP"/>
    <property type="match status" value="1"/>
</dbReference>
<dbReference type="Proteomes" id="UP000480684">
    <property type="component" value="Unassembled WGS sequence"/>
</dbReference>
<dbReference type="GO" id="GO:0007165">
    <property type="term" value="P:signal transduction"/>
    <property type="evidence" value="ECO:0007669"/>
    <property type="project" value="UniProtKB-KW"/>
</dbReference>
<dbReference type="InterPro" id="IPR004089">
    <property type="entry name" value="MCPsignal_dom"/>
</dbReference>
<feature type="domain" description="Methyl-accepting transducer" evidence="6">
    <location>
        <begin position="306"/>
        <end position="542"/>
    </location>
</feature>
<comment type="subcellular location">
    <subcellularLocation>
        <location evidence="1">Cell inner membrane</location>
        <topology evidence="1">Multi-pass membrane protein</topology>
    </subcellularLocation>
</comment>
<dbReference type="AlphaFoldDB" id="A0A7C9UTP2"/>
<dbReference type="Pfam" id="PF00015">
    <property type="entry name" value="MCPsignal"/>
    <property type="match status" value="1"/>
</dbReference>
<evidence type="ECO:0000313" key="10">
    <source>
        <dbReference type="Proteomes" id="UP000480684"/>
    </source>
</evidence>
<keyword evidence="3 5" id="KW-0807">Transducer</keyword>
<dbReference type="GO" id="GO:0005886">
    <property type="term" value="C:plasma membrane"/>
    <property type="evidence" value="ECO:0007669"/>
    <property type="project" value="UniProtKB-SubCell"/>
</dbReference>
<evidence type="ECO:0000256" key="3">
    <source>
        <dbReference type="ARBA" id="ARBA00023224"/>
    </source>
</evidence>
<dbReference type="PROSITE" id="PS50111">
    <property type="entry name" value="CHEMOTAXIS_TRANSDUC_2"/>
    <property type="match status" value="1"/>
</dbReference>
<sequence length="562" mass="58566">MRTLSDIKIPTKLTVAFIVLALLTLGTGVLSLVRMTDTNGHVMAITDNWLPSVRTLANLDAAVMEHRMFEIGHMLATTETDIAEMDDRIRATRAKIAQLRENYGKLVAGPEEQAMADEIDRAWASYVEMSDRMLALSRGNNDDDARQVQIKEGRPRNKAVRVALDKAIAFNDHGAAAGRDTVISTYVSSRNMVGGAIGVALVLSLAFSLLARRGIGSPITAMTDAMTRLANGDKGTEIPGCGRGDEIGSMASAVQVFKDNMIRADQLAAEQQAEQAAREQRARTIEALTSRFDQAVTGVLAVVSGASTEMEATAQAMTATAGQTNQRAASVASATEQTSASLQTVASAAEELSKSIVEIGQQVDMASQASRSASAEADATNATVQSLADSSARIGEVVGLINDIASQTNLLALNATIEAARAGEAGKGFAVVAGEVKSLANQTARATEEIGTQISAVQGASQQAVSAIAAIVSRIGEIRDISTAIAAAVEEQSAATAEIARNIQQAATGAQEVSSTIGEVSQAASETGTAADQVLSSARTLSQEASGLKTTVDDFLRGVRQA</sequence>
<keyword evidence="10" id="KW-1185">Reference proteome</keyword>
<evidence type="ECO:0000259" key="6">
    <source>
        <dbReference type="PROSITE" id="PS50111"/>
    </source>
</evidence>
<dbReference type="PRINTS" id="PR00260">
    <property type="entry name" value="CHEMTRNSDUCR"/>
</dbReference>
<dbReference type="Gene3D" id="6.10.340.10">
    <property type="match status" value="1"/>
</dbReference>
<dbReference type="SMART" id="SM00283">
    <property type="entry name" value="MA"/>
    <property type="match status" value="1"/>
</dbReference>
<dbReference type="CDD" id="cd19411">
    <property type="entry name" value="MCP2201-like_sensor"/>
    <property type="match status" value="1"/>
</dbReference>
<dbReference type="PANTHER" id="PTHR32089">
    <property type="entry name" value="METHYL-ACCEPTING CHEMOTAXIS PROTEIN MCPB"/>
    <property type="match status" value="1"/>
</dbReference>
<feature type="domain" description="T-SNARE coiled-coil homology" evidence="7">
    <location>
        <begin position="458"/>
        <end position="520"/>
    </location>
</feature>
<evidence type="ECO:0000313" key="9">
    <source>
        <dbReference type="EMBL" id="NFV80168.1"/>
    </source>
</evidence>
<evidence type="ECO:0000256" key="4">
    <source>
        <dbReference type="ARBA" id="ARBA00029447"/>
    </source>
</evidence>
<organism evidence="9 10">
    <name type="scientific">Magnetospirillum aberrantis SpK</name>
    <dbReference type="NCBI Taxonomy" id="908842"/>
    <lineage>
        <taxon>Bacteria</taxon>
        <taxon>Pseudomonadati</taxon>
        <taxon>Pseudomonadota</taxon>
        <taxon>Alphaproteobacteria</taxon>
        <taxon>Rhodospirillales</taxon>
        <taxon>Rhodospirillaceae</taxon>
        <taxon>Magnetospirillum</taxon>
    </lineage>
</organism>
<evidence type="ECO:0000259" key="7">
    <source>
        <dbReference type="PROSITE" id="PS50192"/>
    </source>
</evidence>
<evidence type="ECO:0000259" key="8">
    <source>
        <dbReference type="PROSITE" id="PS50885"/>
    </source>
</evidence>
<proteinExistence type="inferred from homology"/>
<accession>A0A7C9UTP2</accession>
<dbReference type="InterPro" id="IPR003660">
    <property type="entry name" value="HAMP_dom"/>
</dbReference>
<keyword evidence="2" id="KW-1003">Cell membrane</keyword>
<comment type="similarity">
    <text evidence="4">Belongs to the methyl-accepting chemotaxis (MCP) protein family.</text>
</comment>
<protein>
    <submittedName>
        <fullName evidence="9">HAMP domain-containing protein</fullName>
    </submittedName>
</protein>
<reference evidence="9 10" key="1">
    <citation type="submission" date="2020-02" db="EMBL/GenBank/DDBJ databases">
        <authorList>
            <person name="Dziuba M."/>
            <person name="Kuznetsov B."/>
            <person name="Mardanov A."/>
            <person name="Ravin N."/>
            <person name="Grouzdev D."/>
        </authorList>
    </citation>
    <scope>NUCLEOTIDE SEQUENCE [LARGE SCALE GENOMIC DNA]</scope>
    <source>
        <strain evidence="9 10">SpK</strain>
    </source>
</reference>
<dbReference type="PROSITE" id="PS50192">
    <property type="entry name" value="T_SNARE"/>
    <property type="match status" value="1"/>
</dbReference>
<keyword evidence="2" id="KW-0997">Cell inner membrane</keyword>
<dbReference type="PROSITE" id="PS50885">
    <property type="entry name" value="HAMP"/>
    <property type="match status" value="1"/>
</dbReference>
<keyword evidence="2" id="KW-0472">Membrane</keyword>
<dbReference type="CDD" id="cd06225">
    <property type="entry name" value="HAMP"/>
    <property type="match status" value="1"/>
</dbReference>
<dbReference type="SUPFAM" id="SSF58104">
    <property type="entry name" value="Methyl-accepting chemotaxis protein (MCP) signaling domain"/>
    <property type="match status" value="1"/>
</dbReference>
<dbReference type="Pfam" id="PF00672">
    <property type="entry name" value="HAMP"/>
    <property type="match status" value="1"/>
</dbReference>
<dbReference type="EMBL" id="JAAIYP010000035">
    <property type="protein sequence ID" value="NFV80168.1"/>
    <property type="molecule type" value="Genomic_DNA"/>
</dbReference>
<dbReference type="RefSeq" id="WP_163677867.1">
    <property type="nucleotide sequence ID" value="NZ_JAAIYP010000035.1"/>
</dbReference>
<dbReference type="InterPro" id="IPR004090">
    <property type="entry name" value="Chemotax_Me-accpt_rcpt"/>
</dbReference>
<comment type="caution">
    <text evidence="9">The sequence shown here is derived from an EMBL/GenBank/DDBJ whole genome shotgun (WGS) entry which is preliminary data.</text>
</comment>
<dbReference type="Gene3D" id="1.10.287.950">
    <property type="entry name" value="Methyl-accepting chemotaxis protein"/>
    <property type="match status" value="1"/>
</dbReference>
<feature type="domain" description="HAMP" evidence="8">
    <location>
        <begin position="213"/>
        <end position="266"/>
    </location>
</feature>
<evidence type="ECO:0000256" key="2">
    <source>
        <dbReference type="ARBA" id="ARBA00022519"/>
    </source>
</evidence>
<dbReference type="GO" id="GO:0006935">
    <property type="term" value="P:chemotaxis"/>
    <property type="evidence" value="ECO:0007669"/>
    <property type="project" value="InterPro"/>
</dbReference>
<name>A0A7C9UTP2_9PROT</name>